<evidence type="ECO:0000256" key="2">
    <source>
        <dbReference type="ARBA" id="ARBA00010985"/>
    </source>
</evidence>
<keyword evidence="5" id="KW-0472">Membrane</keyword>
<evidence type="ECO:0000256" key="1">
    <source>
        <dbReference type="ARBA" id="ARBA00004474"/>
    </source>
</evidence>
<name>A0A8E7PG20_9FLOR</name>
<organism evidence="6">
    <name type="scientific">Betaphycus gelatinus</name>
    <dbReference type="NCBI Taxonomy" id="1191690"/>
    <lineage>
        <taxon>Eukaryota</taxon>
        <taxon>Rhodophyta</taxon>
        <taxon>Florideophyceae</taxon>
        <taxon>Rhodymeniophycidae</taxon>
        <taxon>Gigartinales</taxon>
        <taxon>Solieriaceae</taxon>
        <taxon>Betaphycus</taxon>
    </lineage>
</organism>
<proteinExistence type="inferred from homology"/>
<feature type="transmembrane region" description="Helical" evidence="5">
    <location>
        <begin position="12"/>
        <end position="31"/>
    </location>
</feature>
<keyword evidence="4 6" id="KW-0934">Plastid</keyword>
<dbReference type="InterPro" id="IPR008470">
    <property type="entry name" value="Uncharacterised_Ycf33"/>
</dbReference>
<reference evidence="6" key="1">
    <citation type="submission" date="2019-07" db="EMBL/GenBank/DDBJ databases">
        <authorList>
            <person name="Zhang J."/>
            <person name="Liu T."/>
        </authorList>
    </citation>
    <scope>NUCLEOTIDE SEQUENCE</scope>
</reference>
<dbReference type="AlphaFoldDB" id="A0A8E7PG20"/>
<sequence length="65" mass="7643">MNNFWNNINKFPRFLIVVFTGFFLTTLKPIFKLLTDKKKKIIGITIITLFVSIIYYILSVMLAIN</sequence>
<evidence type="ECO:0000256" key="3">
    <source>
        <dbReference type="ARBA" id="ARBA00021584"/>
    </source>
</evidence>
<keyword evidence="5" id="KW-0812">Transmembrane</keyword>
<evidence type="ECO:0000256" key="5">
    <source>
        <dbReference type="SAM" id="Phobius"/>
    </source>
</evidence>
<keyword evidence="5" id="KW-1133">Transmembrane helix</keyword>
<protein>
    <recommendedName>
        <fullName evidence="3">Uncharacterized protein ycf33</fullName>
    </recommendedName>
</protein>
<comment type="subcellular location">
    <subcellularLocation>
        <location evidence="1">Plastid</location>
    </subcellularLocation>
</comment>
<feature type="transmembrane region" description="Helical" evidence="5">
    <location>
        <begin position="43"/>
        <end position="64"/>
    </location>
</feature>
<evidence type="ECO:0000256" key="4">
    <source>
        <dbReference type="ARBA" id="ARBA00022640"/>
    </source>
</evidence>
<evidence type="ECO:0000313" key="6">
    <source>
        <dbReference type="EMBL" id="QVY58046.1"/>
    </source>
</evidence>
<geneLocation type="plastid" evidence="6"/>
<accession>A0A8E7PG20</accession>
<dbReference type="EMBL" id="MN240356">
    <property type="protein sequence ID" value="QVY58046.1"/>
    <property type="molecule type" value="Genomic_DNA"/>
</dbReference>
<dbReference type="GO" id="GO:0009536">
    <property type="term" value="C:plastid"/>
    <property type="evidence" value="ECO:0007669"/>
    <property type="project" value="UniProtKB-SubCell"/>
</dbReference>
<dbReference type="Pfam" id="PF05421">
    <property type="entry name" value="DUF751"/>
    <property type="match status" value="1"/>
</dbReference>
<comment type="similarity">
    <text evidence="2">Belongs to the ycf33 family.</text>
</comment>
<reference evidence="6" key="2">
    <citation type="journal article" date="2021" name="Genomics">
        <title>Comparative analysis of mitochondrial genomes of Nirvanini and Evacanthini (Hemiptera: Cicadellidae) reveals an explicit evolutionary relationship.</title>
        <authorList>
            <person name="Du Y."/>
            <person name="Liang Z."/>
            <person name="Dietrich C.H."/>
            <person name="Dai W."/>
        </authorList>
    </citation>
    <scope>NUCLEOTIDE SEQUENCE</scope>
</reference>
<gene>
    <name evidence="6" type="primary">ycf33</name>
</gene>